<evidence type="ECO:0000256" key="2">
    <source>
        <dbReference type="ARBA" id="ARBA00009773"/>
    </source>
</evidence>
<keyword evidence="5 6" id="KW-0472">Membrane</keyword>
<evidence type="ECO:0000256" key="4">
    <source>
        <dbReference type="ARBA" id="ARBA00022989"/>
    </source>
</evidence>
<dbReference type="PANTHER" id="PTHR21716">
    <property type="entry name" value="TRANSMEMBRANE PROTEIN"/>
    <property type="match status" value="1"/>
</dbReference>
<keyword evidence="8" id="KW-1185">Reference proteome</keyword>
<dbReference type="GO" id="GO:0055085">
    <property type="term" value="P:transmembrane transport"/>
    <property type="evidence" value="ECO:0007669"/>
    <property type="project" value="TreeGrafter"/>
</dbReference>
<proteinExistence type="inferred from homology"/>
<evidence type="ECO:0000313" key="8">
    <source>
        <dbReference type="Proteomes" id="UP000198508"/>
    </source>
</evidence>
<feature type="transmembrane region" description="Helical" evidence="6">
    <location>
        <begin position="319"/>
        <end position="344"/>
    </location>
</feature>
<dbReference type="AlphaFoldDB" id="A0A1I0K4Y6"/>
<comment type="similarity">
    <text evidence="2">Belongs to the autoinducer-2 exporter (AI-2E) (TC 2.A.86) family.</text>
</comment>
<evidence type="ECO:0000256" key="5">
    <source>
        <dbReference type="ARBA" id="ARBA00023136"/>
    </source>
</evidence>
<comment type="subcellular location">
    <subcellularLocation>
        <location evidence="1">Membrane</location>
        <topology evidence="1">Multi-pass membrane protein</topology>
    </subcellularLocation>
</comment>
<evidence type="ECO:0000256" key="6">
    <source>
        <dbReference type="SAM" id="Phobius"/>
    </source>
</evidence>
<feature type="transmembrane region" description="Helical" evidence="6">
    <location>
        <begin position="165"/>
        <end position="187"/>
    </location>
</feature>
<feature type="transmembrane region" description="Helical" evidence="6">
    <location>
        <begin position="66"/>
        <end position="92"/>
    </location>
</feature>
<keyword evidence="3 6" id="KW-0812">Transmembrane</keyword>
<sequence length="352" mass="39136">MEKPGKKLKKLIVITGTTGVVYAGFRYLLPLVAPFFIGYLVALMLRPSARFLSYRLRLRIKGKTRHLPIGVVGGAEFLLLITLLGAGLYWGLVKLCQEGKMLALQLPIWVEQFDRWLTGSCREMEQTFGLREGRVADVVSEMLTNLIQAGKQSAMPVLMANSVTVIRWGVGIIVVFVVLFLAVVLSLQEMDDLRVRRDLSVFRREFAMIGKRIVHTGKAWFKTQGIILSLITMLCILGMAAIGNPYYIMAGIGIGVLDALPIFGTGTVLIPWSLICLFMGRWGRALALFALYLICYLIREYLETKLMSNQVGLSPLETLAAVYVGLQLFGFLGFILGPLGLLLIEDLVEAWT</sequence>
<dbReference type="Proteomes" id="UP000198508">
    <property type="component" value="Unassembled WGS sequence"/>
</dbReference>
<organism evidence="7 8">
    <name type="scientific">Enterocloster lavalensis</name>
    <dbReference type="NCBI Taxonomy" id="460384"/>
    <lineage>
        <taxon>Bacteria</taxon>
        <taxon>Bacillati</taxon>
        <taxon>Bacillota</taxon>
        <taxon>Clostridia</taxon>
        <taxon>Lachnospirales</taxon>
        <taxon>Lachnospiraceae</taxon>
        <taxon>Enterocloster</taxon>
    </lineage>
</organism>
<evidence type="ECO:0000256" key="1">
    <source>
        <dbReference type="ARBA" id="ARBA00004141"/>
    </source>
</evidence>
<dbReference type="GO" id="GO:0016020">
    <property type="term" value="C:membrane"/>
    <property type="evidence" value="ECO:0007669"/>
    <property type="project" value="UniProtKB-SubCell"/>
</dbReference>
<accession>A0A1I0K4Y6</accession>
<dbReference type="STRING" id="460384.SAMN05216313_1475"/>
<dbReference type="Pfam" id="PF01594">
    <property type="entry name" value="AI-2E_transport"/>
    <property type="match status" value="1"/>
</dbReference>
<protein>
    <submittedName>
        <fullName evidence="7">Sporulation integral membrane protein YtvI</fullName>
    </submittedName>
</protein>
<keyword evidence="4 6" id="KW-1133">Transmembrane helix</keyword>
<feature type="transmembrane region" description="Helical" evidence="6">
    <location>
        <begin position="282"/>
        <end position="299"/>
    </location>
</feature>
<evidence type="ECO:0000313" key="7">
    <source>
        <dbReference type="EMBL" id="SEU18546.1"/>
    </source>
</evidence>
<feature type="transmembrane region" description="Helical" evidence="6">
    <location>
        <begin position="27"/>
        <end position="45"/>
    </location>
</feature>
<dbReference type="GeneID" id="93280280"/>
<dbReference type="EMBL" id="FOIM01000047">
    <property type="protein sequence ID" value="SEU18546.1"/>
    <property type="molecule type" value="Genomic_DNA"/>
</dbReference>
<dbReference type="PANTHER" id="PTHR21716:SF68">
    <property type="entry name" value="TRANSPORT PROTEIN YTVI-RELATED"/>
    <property type="match status" value="1"/>
</dbReference>
<dbReference type="InterPro" id="IPR002549">
    <property type="entry name" value="AI-2E-like"/>
</dbReference>
<evidence type="ECO:0000256" key="3">
    <source>
        <dbReference type="ARBA" id="ARBA00022692"/>
    </source>
</evidence>
<gene>
    <name evidence="7" type="ORF">SAMN05216313_1475</name>
</gene>
<reference evidence="8" key="1">
    <citation type="submission" date="2016-10" db="EMBL/GenBank/DDBJ databases">
        <authorList>
            <person name="Varghese N."/>
            <person name="Submissions S."/>
        </authorList>
    </citation>
    <scope>NUCLEOTIDE SEQUENCE [LARGE SCALE GENOMIC DNA]</scope>
    <source>
        <strain evidence="8">NLAE-zl-G277</strain>
    </source>
</reference>
<feature type="transmembrane region" description="Helical" evidence="6">
    <location>
        <begin position="219"/>
        <end position="240"/>
    </location>
</feature>
<dbReference type="RefSeq" id="WP_092371199.1">
    <property type="nucleotide sequence ID" value="NZ_CP176637.1"/>
</dbReference>
<feature type="transmembrane region" description="Helical" evidence="6">
    <location>
        <begin position="246"/>
        <end position="270"/>
    </location>
</feature>
<name>A0A1I0K4Y6_9FIRM</name>